<dbReference type="InterPro" id="IPR017926">
    <property type="entry name" value="GATASE"/>
</dbReference>
<dbReference type="PRINTS" id="PR00097">
    <property type="entry name" value="ANTSNTHASEII"/>
</dbReference>
<name>A0A2T0B4Z2_9CLOT</name>
<protein>
    <submittedName>
        <fullName evidence="3">Aminodeoxychorismate/anthranilate synthase component 2</fullName>
        <ecNumber evidence="3">2.6.1.85</ecNumber>
    </submittedName>
</protein>
<evidence type="ECO:0000313" key="3">
    <source>
        <dbReference type="EMBL" id="PRR78954.1"/>
    </source>
</evidence>
<accession>A0A2T0B4Z2</accession>
<keyword evidence="3" id="KW-0032">Aminotransferase</keyword>
<dbReference type="SUPFAM" id="SSF52317">
    <property type="entry name" value="Class I glutamine amidotransferase-like"/>
    <property type="match status" value="1"/>
</dbReference>
<reference evidence="3 4" key="1">
    <citation type="submission" date="2018-03" db="EMBL/GenBank/DDBJ databases">
        <title>Genome sequence of Clostridium luticellarii DSM 29923.</title>
        <authorList>
            <person name="Poehlein A."/>
            <person name="Daniel R."/>
        </authorList>
    </citation>
    <scope>NUCLEOTIDE SEQUENCE [LARGE SCALE GENOMIC DNA]</scope>
    <source>
        <strain evidence="3 4">DSM 29923</strain>
    </source>
</reference>
<dbReference type="GO" id="GO:0000162">
    <property type="term" value="P:L-tryptophan biosynthetic process"/>
    <property type="evidence" value="ECO:0007669"/>
    <property type="project" value="TreeGrafter"/>
</dbReference>
<dbReference type="InterPro" id="IPR006221">
    <property type="entry name" value="TrpG/PapA_dom"/>
</dbReference>
<dbReference type="FunFam" id="3.40.50.880:FF:000003">
    <property type="entry name" value="Anthranilate synthase component II"/>
    <property type="match status" value="1"/>
</dbReference>
<dbReference type="NCBIfam" id="TIGR00566">
    <property type="entry name" value="trpG_papA"/>
    <property type="match status" value="1"/>
</dbReference>
<feature type="domain" description="Glutamine amidotransferase" evidence="2">
    <location>
        <begin position="3"/>
        <end position="187"/>
    </location>
</feature>
<dbReference type="Gene3D" id="3.40.50.880">
    <property type="match status" value="1"/>
</dbReference>
<dbReference type="RefSeq" id="WP_106011111.1">
    <property type="nucleotide sequence ID" value="NZ_JALCPJ010000015.1"/>
</dbReference>
<proteinExistence type="predicted"/>
<evidence type="ECO:0000256" key="1">
    <source>
        <dbReference type="ARBA" id="ARBA00022962"/>
    </source>
</evidence>
<dbReference type="EMBL" id="PVXP01000113">
    <property type="protein sequence ID" value="PRR78954.1"/>
    <property type="molecule type" value="Genomic_DNA"/>
</dbReference>
<keyword evidence="3" id="KW-0808">Transferase</keyword>
<gene>
    <name evidence="3" type="primary">pabA_2</name>
    <name evidence="3" type="ORF">CLLU_35770</name>
</gene>
<dbReference type="OrthoDB" id="9804328at2"/>
<dbReference type="PROSITE" id="PS51273">
    <property type="entry name" value="GATASE_TYPE_1"/>
    <property type="match status" value="1"/>
</dbReference>
<evidence type="ECO:0000313" key="4">
    <source>
        <dbReference type="Proteomes" id="UP000237798"/>
    </source>
</evidence>
<dbReference type="PANTHER" id="PTHR43418">
    <property type="entry name" value="MULTIFUNCTIONAL TRYPTOPHAN BIOSYNTHESIS PROTEIN-RELATED"/>
    <property type="match status" value="1"/>
</dbReference>
<dbReference type="InterPro" id="IPR029062">
    <property type="entry name" value="Class_I_gatase-like"/>
</dbReference>
<dbReference type="PRINTS" id="PR00096">
    <property type="entry name" value="GATASE"/>
</dbReference>
<dbReference type="EC" id="2.6.1.85" evidence="3"/>
<dbReference type="AlphaFoldDB" id="A0A2T0B4Z2"/>
<dbReference type="PRINTS" id="PR00099">
    <property type="entry name" value="CPSGATASE"/>
</dbReference>
<comment type="caution">
    <text evidence="3">The sequence shown here is derived from an EMBL/GenBank/DDBJ whole genome shotgun (WGS) entry which is preliminary data.</text>
</comment>
<dbReference type="CDD" id="cd01743">
    <property type="entry name" value="GATase1_Anthranilate_Synthase"/>
    <property type="match status" value="1"/>
</dbReference>
<dbReference type="GO" id="GO:0005829">
    <property type="term" value="C:cytosol"/>
    <property type="evidence" value="ECO:0007669"/>
    <property type="project" value="TreeGrafter"/>
</dbReference>
<dbReference type="InterPro" id="IPR050472">
    <property type="entry name" value="Anth_synth/Amidotransfase"/>
</dbReference>
<organism evidence="3 4">
    <name type="scientific">Clostridium luticellarii</name>
    <dbReference type="NCBI Taxonomy" id="1691940"/>
    <lineage>
        <taxon>Bacteria</taxon>
        <taxon>Bacillati</taxon>
        <taxon>Bacillota</taxon>
        <taxon>Clostridia</taxon>
        <taxon>Eubacteriales</taxon>
        <taxon>Clostridiaceae</taxon>
        <taxon>Clostridium</taxon>
    </lineage>
</organism>
<dbReference type="Pfam" id="PF00117">
    <property type="entry name" value="GATase"/>
    <property type="match status" value="1"/>
</dbReference>
<keyword evidence="4" id="KW-1185">Reference proteome</keyword>
<sequence>MFLMIDNYDSFVYNLVRYLEELDEDVKTFRNNKLTLDDIKTMNPDGIIISPGPKSPKDAGICVDVIKKFSGYIPILGICLGHQSIAYAFGGNIIKGKEPVHGKVFKVSHDGTGIFKNIKNPVKVTRYHSLIVDKNTLPECLKISCETDDGVIMGIRHKKFLVEGVQFHPEAELTECGHEMLKNFLEKAKILKKKFSSLV</sequence>
<keyword evidence="1" id="KW-0315">Glutamine amidotransferase</keyword>
<dbReference type="PANTHER" id="PTHR43418:SF4">
    <property type="entry name" value="MULTIFUNCTIONAL TRYPTOPHAN BIOSYNTHESIS PROTEIN"/>
    <property type="match status" value="1"/>
</dbReference>
<dbReference type="Proteomes" id="UP000237798">
    <property type="component" value="Unassembled WGS sequence"/>
</dbReference>
<evidence type="ECO:0000259" key="2">
    <source>
        <dbReference type="Pfam" id="PF00117"/>
    </source>
</evidence>
<dbReference type="GO" id="GO:0046820">
    <property type="term" value="F:4-amino-4-deoxychorismate synthase activity"/>
    <property type="evidence" value="ECO:0007669"/>
    <property type="project" value="UniProtKB-EC"/>
</dbReference>
<dbReference type="GO" id="GO:0004049">
    <property type="term" value="F:anthranilate synthase activity"/>
    <property type="evidence" value="ECO:0007669"/>
    <property type="project" value="TreeGrafter"/>
</dbReference>